<dbReference type="InterPro" id="IPR000177">
    <property type="entry name" value="Apple"/>
</dbReference>
<dbReference type="Pfam" id="PF01915">
    <property type="entry name" value="Glyco_hydro_3_C"/>
    <property type="match status" value="1"/>
</dbReference>
<keyword evidence="10" id="KW-1185">Reference proteome</keyword>
<dbReference type="OMA" id="IGFWAND"/>
<dbReference type="SUPFAM" id="SSF51445">
    <property type="entry name" value="(Trans)glycosidases"/>
    <property type="match status" value="1"/>
</dbReference>
<dbReference type="EMBL" id="CYKH01001400">
    <property type="protein sequence ID" value="CUG86863.1"/>
    <property type="molecule type" value="Genomic_DNA"/>
</dbReference>
<evidence type="ECO:0000256" key="1">
    <source>
        <dbReference type="ARBA" id="ARBA00005336"/>
    </source>
</evidence>
<dbReference type="InterPro" id="IPR001764">
    <property type="entry name" value="Glyco_hydro_3_N"/>
</dbReference>
<dbReference type="Proteomes" id="UP000051952">
    <property type="component" value="Unassembled WGS sequence"/>
</dbReference>
<feature type="domain" description="Apple" evidence="7">
    <location>
        <begin position="396"/>
        <end position="463"/>
    </location>
</feature>
<dbReference type="InterPro" id="IPR002772">
    <property type="entry name" value="Glyco_hydro_3_C"/>
</dbReference>
<keyword evidence="4 9" id="KW-0378">Hydrolase</keyword>
<keyword evidence="5" id="KW-1015">Disulfide bond</keyword>
<organism evidence="9 10">
    <name type="scientific">Bodo saltans</name>
    <name type="common">Flagellated protozoan</name>
    <dbReference type="NCBI Taxonomy" id="75058"/>
    <lineage>
        <taxon>Eukaryota</taxon>
        <taxon>Discoba</taxon>
        <taxon>Euglenozoa</taxon>
        <taxon>Kinetoplastea</taxon>
        <taxon>Metakinetoplastina</taxon>
        <taxon>Eubodonida</taxon>
        <taxon>Bodonidae</taxon>
        <taxon>Bodo</taxon>
    </lineage>
</organism>
<evidence type="ECO:0000313" key="9">
    <source>
        <dbReference type="EMBL" id="CUG86863.1"/>
    </source>
</evidence>
<evidence type="ECO:0000313" key="10">
    <source>
        <dbReference type="Proteomes" id="UP000051952"/>
    </source>
</evidence>
<dbReference type="GO" id="GO:0006508">
    <property type="term" value="P:proteolysis"/>
    <property type="evidence" value="ECO:0007669"/>
    <property type="project" value="InterPro"/>
</dbReference>
<dbReference type="InterPro" id="IPR026891">
    <property type="entry name" value="Fn3-like"/>
</dbReference>
<evidence type="ECO:0000256" key="6">
    <source>
        <dbReference type="ARBA" id="ARBA00023295"/>
    </source>
</evidence>
<feature type="domain" description="Fibronectin type III-like" evidence="8">
    <location>
        <begin position="672"/>
        <end position="748"/>
    </location>
</feature>
<dbReference type="InterPro" id="IPR036881">
    <property type="entry name" value="Glyco_hydro_3_C_sf"/>
</dbReference>
<dbReference type="GO" id="GO:0046556">
    <property type="term" value="F:alpha-L-arabinofuranosidase activity"/>
    <property type="evidence" value="ECO:0007669"/>
    <property type="project" value="TreeGrafter"/>
</dbReference>
<dbReference type="Pfam" id="PF14310">
    <property type="entry name" value="Fn3-like"/>
    <property type="match status" value="1"/>
</dbReference>
<dbReference type="GO" id="GO:0031222">
    <property type="term" value="P:arabinan catabolic process"/>
    <property type="evidence" value="ECO:0007669"/>
    <property type="project" value="TreeGrafter"/>
</dbReference>
<keyword evidence="3" id="KW-0677">Repeat</keyword>
<dbReference type="VEuPathDB" id="TriTrypDB:BSAL_07090"/>
<dbReference type="InterPro" id="IPR036962">
    <property type="entry name" value="Glyco_hydro_3_N_sf"/>
</dbReference>
<dbReference type="SMART" id="SM01217">
    <property type="entry name" value="Fn3_like"/>
    <property type="match status" value="1"/>
</dbReference>
<dbReference type="OrthoDB" id="276618at2759"/>
<dbReference type="GO" id="GO:0045493">
    <property type="term" value="P:xylan catabolic process"/>
    <property type="evidence" value="ECO:0007669"/>
    <property type="project" value="InterPro"/>
</dbReference>
<dbReference type="PANTHER" id="PTHR42721:SF3">
    <property type="entry name" value="BETA-D-XYLOSIDASE 5-RELATED"/>
    <property type="match status" value="1"/>
</dbReference>
<evidence type="ECO:0000256" key="3">
    <source>
        <dbReference type="ARBA" id="ARBA00022737"/>
    </source>
</evidence>
<proteinExistence type="inferred from homology"/>
<dbReference type="Gene3D" id="3.40.50.1700">
    <property type="entry name" value="Glycoside hydrolase family 3 C-terminal domain"/>
    <property type="match status" value="2"/>
</dbReference>
<gene>
    <name evidence="9" type="ORF">BSAL_07090</name>
</gene>
<dbReference type="CDD" id="cd01100">
    <property type="entry name" value="APPLE_Factor_XI_like"/>
    <property type="match status" value="1"/>
</dbReference>
<evidence type="ECO:0000259" key="7">
    <source>
        <dbReference type="SMART" id="SM00223"/>
    </source>
</evidence>
<dbReference type="SUPFAM" id="SSF57414">
    <property type="entry name" value="Hairpin loop containing domain-like"/>
    <property type="match status" value="1"/>
</dbReference>
<keyword evidence="6" id="KW-0326">Glycosidase</keyword>
<dbReference type="GO" id="GO:0005576">
    <property type="term" value="C:extracellular region"/>
    <property type="evidence" value="ECO:0007669"/>
    <property type="project" value="InterPro"/>
</dbReference>
<dbReference type="SMART" id="SM00223">
    <property type="entry name" value="APPLE"/>
    <property type="match status" value="1"/>
</dbReference>
<dbReference type="InterPro" id="IPR013783">
    <property type="entry name" value="Ig-like_fold"/>
</dbReference>
<dbReference type="Pfam" id="PF00933">
    <property type="entry name" value="Glyco_hydro_3"/>
    <property type="match status" value="1"/>
</dbReference>
<sequence>MHHYFTNSGNRGEHGYWNGLGMTIYGPNVNLVRDPRWGRNQEVYSEDPRHTSKLMEGYVGGMQQDRDGYMLAASCCKHFAAYDVENFPTERYVYNAIVDGRNLWETYLPAFEACVKDASVAHIMCSYNSINGVPTCGSDELMNGILRGKFNFSGFVVSDYDAWANIFSSHHYCPNMTCAAAVGINAGLDQEGGGDGAINQLGAAIQAGKVANASVTASFRRLFHARIVLGMFDPPSRVPFSNVSFTDISSPKHMQLSLAAAREAMCLYKNKNSVLPLTPGKKIAVIGPKAGATTWLQGNYAEAPTWGVVSVLEGILGANAPLYACSFDSVGIDYHLANDSVAAANSAEACALLCASDLSCNYFTYVDGWCYSMPTMDNARITQNMNIQSGARPGLCFTQPGVDHTGAGDVPAQVTSDVRECCQLCRATPNCTLFTFNSILGCYLNPTGQALGNPFATSGSSSAKVGNVLYAPGCLDGLACNDTALPAAAEAAEAADATVIVLGLDQTMECEGMDRHSIDLPAGQYALFDAVRAAAGSKPVVLVLVHGGTVALKGMLGAADAVIDAWYPGQQGGNGLADVIYGFYNPGGKSTATYYESDSDLPPNLAQQDLYHGNGITYRYYNGTPVVPFGHGLSYTNFTYSNLRVANATVGPCDVLSVTVDVTNTGAVIGDEVVQFYLKQVNASVPVPALRLADFTRLKGLAPQQTVTVTLRATPAYRAVVINSPESAYAAQRMLEPGMLELWVGGGQPGYATTLGASATAIGSANLDTCS</sequence>
<dbReference type="SUPFAM" id="SSF52279">
    <property type="entry name" value="Beta-D-glucan exohydrolase, C-terminal domain"/>
    <property type="match status" value="1"/>
</dbReference>
<dbReference type="PANTHER" id="PTHR42721">
    <property type="entry name" value="SUGAR HYDROLASE-RELATED"/>
    <property type="match status" value="1"/>
</dbReference>
<name>A0A0S4J936_BODSA</name>
<dbReference type="AlphaFoldDB" id="A0A0S4J936"/>
<dbReference type="PRINTS" id="PR00133">
    <property type="entry name" value="GLHYDRLASE3"/>
</dbReference>
<evidence type="ECO:0000259" key="8">
    <source>
        <dbReference type="SMART" id="SM01217"/>
    </source>
</evidence>
<evidence type="ECO:0000256" key="5">
    <source>
        <dbReference type="ARBA" id="ARBA00023157"/>
    </source>
</evidence>
<protein>
    <submittedName>
        <fullName evidence="9">Glycoside hydrolase, putative</fullName>
    </submittedName>
</protein>
<dbReference type="Gene3D" id="3.20.20.300">
    <property type="entry name" value="Glycoside hydrolase, family 3, N-terminal domain"/>
    <property type="match status" value="1"/>
</dbReference>
<dbReference type="GO" id="GO:0009044">
    <property type="term" value="F:xylan 1,4-beta-xylosidase activity"/>
    <property type="evidence" value="ECO:0007669"/>
    <property type="project" value="InterPro"/>
</dbReference>
<reference evidence="10" key="1">
    <citation type="submission" date="2015-09" db="EMBL/GenBank/DDBJ databases">
        <authorList>
            <consortium name="Pathogen Informatics"/>
        </authorList>
    </citation>
    <scope>NUCLEOTIDE SEQUENCE [LARGE SCALE GENOMIC DNA]</scope>
    <source>
        <strain evidence="10">Lake Konstanz</strain>
    </source>
</reference>
<dbReference type="InterPro" id="IPR044993">
    <property type="entry name" value="BXL"/>
</dbReference>
<accession>A0A0S4J936</accession>
<dbReference type="InterPro" id="IPR017853">
    <property type="entry name" value="GH"/>
</dbReference>
<evidence type="ECO:0000256" key="4">
    <source>
        <dbReference type="ARBA" id="ARBA00022801"/>
    </source>
</evidence>
<dbReference type="Gene3D" id="2.60.40.10">
    <property type="entry name" value="Immunoglobulins"/>
    <property type="match status" value="1"/>
</dbReference>
<comment type="similarity">
    <text evidence="1">Belongs to the glycosyl hydrolase 3 family.</text>
</comment>
<evidence type="ECO:0000256" key="2">
    <source>
        <dbReference type="ARBA" id="ARBA00022729"/>
    </source>
</evidence>
<keyword evidence="2" id="KW-0732">Signal</keyword>